<dbReference type="InterPro" id="IPR016177">
    <property type="entry name" value="DNA-bd_dom_sf"/>
</dbReference>
<dbReference type="InterPro" id="IPR036955">
    <property type="entry name" value="AP2/ERF_dom_sf"/>
</dbReference>
<dbReference type="Proteomes" id="UP000516437">
    <property type="component" value="Chromosome 4"/>
</dbReference>
<evidence type="ECO:0000256" key="5">
    <source>
        <dbReference type="ARBA" id="ARBA00023163"/>
    </source>
</evidence>
<feature type="domain" description="AP2/ERF" evidence="9">
    <location>
        <begin position="44"/>
        <end position="101"/>
    </location>
</feature>
<keyword evidence="3" id="KW-0238">DNA-binding</keyword>
<dbReference type="InterPro" id="IPR001471">
    <property type="entry name" value="AP2/ERF_dom"/>
</dbReference>
<evidence type="ECO:0000313" key="10">
    <source>
        <dbReference type="EMBL" id="KAB1215927.1"/>
    </source>
</evidence>
<evidence type="ECO:0000256" key="8">
    <source>
        <dbReference type="SAM" id="MobiDB-lite"/>
    </source>
</evidence>
<dbReference type="GO" id="GO:0003700">
    <property type="term" value="F:DNA-binding transcription factor activity"/>
    <property type="evidence" value="ECO:0007669"/>
    <property type="project" value="InterPro"/>
</dbReference>
<evidence type="ECO:0000256" key="3">
    <source>
        <dbReference type="ARBA" id="ARBA00023125"/>
    </source>
</evidence>
<evidence type="ECO:0000256" key="4">
    <source>
        <dbReference type="ARBA" id="ARBA00023159"/>
    </source>
</evidence>
<dbReference type="SUPFAM" id="SSF54171">
    <property type="entry name" value="DNA-binding domain"/>
    <property type="match status" value="1"/>
</dbReference>
<evidence type="ECO:0000256" key="6">
    <source>
        <dbReference type="ARBA" id="ARBA00023242"/>
    </source>
</evidence>
<dbReference type="Gene3D" id="3.30.730.10">
    <property type="entry name" value="AP2/ERF domain"/>
    <property type="match status" value="1"/>
</dbReference>
<gene>
    <name evidence="10" type="ORF">CJ030_MR4G028701</name>
</gene>
<dbReference type="PRINTS" id="PR00367">
    <property type="entry name" value="ETHRSPELEMNT"/>
</dbReference>
<dbReference type="Pfam" id="PF00847">
    <property type="entry name" value="AP2"/>
    <property type="match status" value="1"/>
</dbReference>
<dbReference type="GO" id="GO:0003677">
    <property type="term" value="F:DNA binding"/>
    <property type="evidence" value="ECO:0007669"/>
    <property type="project" value="UniProtKB-KW"/>
</dbReference>
<protein>
    <submittedName>
        <fullName evidence="10">Dehydration-responsive element-binding protein 1B</fullName>
    </submittedName>
</protein>
<comment type="caution">
    <text evidence="10">The sequence shown here is derived from an EMBL/GenBank/DDBJ whole genome shotgun (WGS) entry which is preliminary data.</text>
</comment>
<dbReference type="AlphaFoldDB" id="A0A6A1VVI4"/>
<keyword evidence="5" id="KW-0804">Transcription</keyword>
<feature type="compositionally biased region" description="Basic residues" evidence="8">
    <location>
        <begin position="26"/>
        <end position="39"/>
    </location>
</feature>
<dbReference type="PANTHER" id="PTHR31839">
    <property type="entry name" value="DEHYDRATION-RESPONSIVE ELEMENT-BINDING PROTEIN 1D"/>
    <property type="match status" value="1"/>
</dbReference>
<evidence type="ECO:0000256" key="1">
    <source>
        <dbReference type="ARBA" id="ARBA00004123"/>
    </source>
</evidence>
<proteinExistence type="inferred from homology"/>
<dbReference type="SMART" id="SM00380">
    <property type="entry name" value="AP2"/>
    <property type="match status" value="1"/>
</dbReference>
<feature type="region of interest" description="Disordered" evidence="8">
    <location>
        <begin position="1"/>
        <end position="41"/>
    </location>
</feature>
<accession>A0A6A1VVI4</accession>
<name>A0A6A1VVI4_9ROSI</name>
<organism evidence="10 11">
    <name type="scientific">Morella rubra</name>
    <name type="common">Chinese bayberry</name>
    <dbReference type="NCBI Taxonomy" id="262757"/>
    <lineage>
        <taxon>Eukaryota</taxon>
        <taxon>Viridiplantae</taxon>
        <taxon>Streptophyta</taxon>
        <taxon>Embryophyta</taxon>
        <taxon>Tracheophyta</taxon>
        <taxon>Spermatophyta</taxon>
        <taxon>Magnoliopsida</taxon>
        <taxon>eudicotyledons</taxon>
        <taxon>Gunneridae</taxon>
        <taxon>Pentapetalae</taxon>
        <taxon>rosids</taxon>
        <taxon>fabids</taxon>
        <taxon>Fagales</taxon>
        <taxon>Myricaceae</taxon>
        <taxon>Morella</taxon>
    </lineage>
</organism>
<comment type="subcellular location">
    <subcellularLocation>
        <location evidence="1">Nucleus</location>
    </subcellularLocation>
</comment>
<dbReference type="FunFam" id="3.30.730.10:FF:000001">
    <property type="entry name" value="Ethylene-responsive transcription factor 2"/>
    <property type="match status" value="1"/>
</dbReference>
<dbReference type="GO" id="GO:0005634">
    <property type="term" value="C:nucleus"/>
    <property type="evidence" value="ECO:0007669"/>
    <property type="project" value="UniProtKB-SubCell"/>
</dbReference>
<sequence length="245" mass="27339">MDFENESSSSSSDQLSPCSALEPISKSHKRKAGRKKFKETRHPVYRGVRQRNGEKWVCEVREPNKKSRIWVGTFLSPEMAARAYDVAALTLRGASALLNFPDSARLVPQARSASARDIRVAALQAAEAFRPTISVSSYSTSTSIALLSEKSQDKVLDPSLVDIMHSTESQKKVSEPLSLQIPREKSSEHVSEKRGTFFLDEESLWNMPGLLDSMAEGLILTPPAIYRGFDWDDVACDLDFTLWND</sequence>
<keyword evidence="6" id="KW-0539">Nucleus</keyword>
<dbReference type="OrthoDB" id="676764at2759"/>
<reference evidence="10 11" key="1">
    <citation type="journal article" date="2019" name="Plant Biotechnol. J.">
        <title>The red bayberry genome and genetic basis of sex determination.</title>
        <authorList>
            <person name="Jia H.M."/>
            <person name="Jia H.J."/>
            <person name="Cai Q.L."/>
            <person name="Wang Y."/>
            <person name="Zhao H.B."/>
            <person name="Yang W.F."/>
            <person name="Wang G.Y."/>
            <person name="Li Y.H."/>
            <person name="Zhan D.L."/>
            <person name="Shen Y.T."/>
            <person name="Niu Q.F."/>
            <person name="Chang L."/>
            <person name="Qiu J."/>
            <person name="Zhao L."/>
            <person name="Xie H.B."/>
            <person name="Fu W.Y."/>
            <person name="Jin J."/>
            <person name="Li X.W."/>
            <person name="Jiao Y."/>
            <person name="Zhou C.C."/>
            <person name="Tu T."/>
            <person name="Chai C.Y."/>
            <person name="Gao J.L."/>
            <person name="Fan L.J."/>
            <person name="van de Weg E."/>
            <person name="Wang J.Y."/>
            <person name="Gao Z.S."/>
        </authorList>
    </citation>
    <scope>NUCLEOTIDE SEQUENCE [LARGE SCALE GENOMIC DNA]</scope>
    <source>
        <tissue evidence="10">Leaves</tissue>
    </source>
</reference>
<keyword evidence="11" id="KW-1185">Reference proteome</keyword>
<dbReference type="CDD" id="cd00018">
    <property type="entry name" value="AP2"/>
    <property type="match status" value="1"/>
</dbReference>
<keyword evidence="2" id="KW-0805">Transcription regulation</keyword>
<dbReference type="PANTHER" id="PTHR31839:SF39">
    <property type="entry name" value="CBF3 PROTEIN"/>
    <property type="match status" value="1"/>
</dbReference>
<dbReference type="InterPro" id="IPR045277">
    <property type="entry name" value="DRE1A-I"/>
</dbReference>
<evidence type="ECO:0000256" key="2">
    <source>
        <dbReference type="ARBA" id="ARBA00023015"/>
    </source>
</evidence>
<comment type="similarity">
    <text evidence="7">Belongs to the AP2/ERF transcription factor family. ERF subfamily.</text>
</comment>
<evidence type="ECO:0000313" key="11">
    <source>
        <dbReference type="Proteomes" id="UP000516437"/>
    </source>
</evidence>
<evidence type="ECO:0000259" key="9">
    <source>
        <dbReference type="PROSITE" id="PS51032"/>
    </source>
</evidence>
<keyword evidence="4" id="KW-0010">Activator</keyword>
<dbReference type="EMBL" id="RXIC02000022">
    <property type="protein sequence ID" value="KAB1215927.1"/>
    <property type="molecule type" value="Genomic_DNA"/>
</dbReference>
<dbReference type="PROSITE" id="PS51032">
    <property type="entry name" value="AP2_ERF"/>
    <property type="match status" value="1"/>
</dbReference>
<evidence type="ECO:0000256" key="7">
    <source>
        <dbReference type="ARBA" id="ARBA00024343"/>
    </source>
</evidence>